<feature type="active site" description="Nucleophile" evidence="5">
    <location>
        <position position="15"/>
    </location>
</feature>
<sequence>MTVKESKIIKVLFVCMGNICRSPTADAVFRKKIKDSRLENKIYVDSAGTHAYHIGEPPDQRAQNTALQRGYSMHALRARAIQPHDFIDFDYILAMDNANLAILQERCPIQYNYKLALLMEYCQHSHSCREIADPYYGGLHGFENVLDMVEMASQGLLEHICK</sequence>
<evidence type="ECO:0000259" key="6">
    <source>
        <dbReference type="SMART" id="SM00226"/>
    </source>
</evidence>
<dbReference type="InterPro" id="IPR050438">
    <property type="entry name" value="LMW_PTPase"/>
</dbReference>
<evidence type="ECO:0000256" key="5">
    <source>
        <dbReference type="PIRSR" id="PIRSR617867-1"/>
    </source>
</evidence>
<dbReference type="Pfam" id="PF01451">
    <property type="entry name" value="LMWPc"/>
    <property type="match status" value="1"/>
</dbReference>
<feature type="domain" description="Phosphotyrosine protein phosphatase I" evidence="6">
    <location>
        <begin position="9"/>
        <end position="159"/>
    </location>
</feature>
<dbReference type="SUPFAM" id="SSF52788">
    <property type="entry name" value="Phosphotyrosine protein phosphatases I"/>
    <property type="match status" value="1"/>
</dbReference>
<dbReference type="AlphaFoldDB" id="A0A1N6J7L9"/>
<dbReference type="RefSeq" id="WP_028460746.1">
    <property type="nucleotide sequence ID" value="NZ_FSRO01000001.1"/>
</dbReference>
<dbReference type="CDD" id="cd16343">
    <property type="entry name" value="LMWPTP"/>
    <property type="match status" value="1"/>
</dbReference>
<keyword evidence="4" id="KW-0904">Protein phosphatase</keyword>
<dbReference type="Gene3D" id="3.40.50.2300">
    <property type="match status" value="1"/>
</dbReference>
<evidence type="ECO:0000256" key="4">
    <source>
        <dbReference type="ARBA" id="ARBA00022912"/>
    </source>
</evidence>
<feature type="active site" evidence="5">
    <location>
        <position position="21"/>
    </location>
</feature>
<dbReference type="FunFam" id="3.40.50.2300:FF:000113">
    <property type="entry name" value="Low molecular weight protein-tyrosine-phosphatase"/>
    <property type="match status" value="1"/>
</dbReference>
<dbReference type="InterPro" id="IPR017867">
    <property type="entry name" value="Tyr_phospatase_low_mol_wt"/>
</dbReference>
<dbReference type="eggNOG" id="COG0394">
    <property type="taxonomic scope" value="Bacteria"/>
</dbReference>
<dbReference type="GO" id="GO:0004725">
    <property type="term" value="F:protein tyrosine phosphatase activity"/>
    <property type="evidence" value="ECO:0007669"/>
    <property type="project" value="UniProtKB-EC"/>
</dbReference>
<keyword evidence="3" id="KW-0378">Hydrolase</keyword>
<evidence type="ECO:0000313" key="7">
    <source>
        <dbReference type="EMBL" id="SIO40106.1"/>
    </source>
</evidence>
<gene>
    <name evidence="7" type="ORF">SAMN02743940_2362</name>
</gene>
<dbReference type="STRING" id="44575.SAMN05216419_100356"/>
<reference evidence="7 8" key="1">
    <citation type="submission" date="2016-12" db="EMBL/GenBank/DDBJ databases">
        <authorList>
            <person name="Song W.-J."/>
            <person name="Kurnit D.M."/>
        </authorList>
    </citation>
    <scope>NUCLEOTIDE SEQUENCE [LARGE SCALE GENOMIC DNA]</scope>
    <source>
        <strain evidence="7 8">ATCC 49181</strain>
    </source>
</reference>
<protein>
    <recommendedName>
        <fullName evidence="2">protein-tyrosine-phosphatase</fullName>
        <ecNumber evidence="2">3.1.3.48</ecNumber>
    </recommendedName>
</protein>
<evidence type="ECO:0000256" key="1">
    <source>
        <dbReference type="ARBA" id="ARBA00011063"/>
    </source>
</evidence>
<proteinExistence type="inferred from homology"/>
<dbReference type="EMBL" id="FSRO01000001">
    <property type="protein sequence ID" value="SIO40106.1"/>
    <property type="molecule type" value="Genomic_DNA"/>
</dbReference>
<dbReference type="InterPro" id="IPR023485">
    <property type="entry name" value="Ptyr_pPase"/>
</dbReference>
<evidence type="ECO:0000256" key="3">
    <source>
        <dbReference type="ARBA" id="ARBA00022801"/>
    </source>
</evidence>
<organism evidence="7 8">
    <name type="scientific">Nitrosomonas cryotolerans ATCC 49181</name>
    <dbReference type="NCBI Taxonomy" id="1131553"/>
    <lineage>
        <taxon>Bacteria</taxon>
        <taxon>Pseudomonadati</taxon>
        <taxon>Pseudomonadota</taxon>
        <taxon>Betaproteobacteria</taxon>
        <taxon>Nitrosomonadales</taxon>
        <taxon>Nitrosomonadaceae</taxon>
        <taxon>Nitrosomonas</taxon>
    </lineage>
</organism>
<dbReference type="InterPro" id="IPR036196">
    <property type="entry name" value="Ptyr_pPase_sf"/>
</dbReference>
<comment type="similarity">
    <text evidence="1">Belongs to the low molecular weight phosphotyrosine protein phosphatase family.</text>
</comment>
<keyword evidence="8" id="KW-1185">Reference proteome</keyword>
<feature type="active site" description="Proton donor" evidence="5">
    <location>
        <position position="133"/>
    </location>
</feature>
<name>A0A1N6J7L9_9PROT</name>
<accession>A0A1N6J7L9</accession>
<evidence type="ECO:0000313" key="8">
    <source>
        <dbReference type="Proteomes" id="UP000185062"/>
    </source>
</evidence>
<dbReference type="SMART" id="SM00226">
    <property type="entry name" value="LMWPc"/>
    <property type="match status" value="1"/>
</dbReference>
<dbReference type="PANTHER" id="PTHR11717">
    <property type="entry name" value="LOW MOLECULAR WEIGHT PROTEIN TYROSINE PHOSPHATASE"/>
    <property type="match status" value="1"/>
</dbReference>
<dbReference type="PRINTS" id="PR00719">
    <property type="entry name" value="LMWPTPASE"/>
</dbReference>
<evidence type="ECO:0000256" key="2">
    <source>
        <dbReference type="ARBA" id="ARBA00013064"/>
    </source>
</evidence>
<dbReference type="Proteomes" id="UP000185062">
    <property type="component" value="Unassembled WGS sequence"/>
</dbReference>
<dbReference type="PANTHER" id="PTHR11717:SF7">
    <property type="entry name" value="LOW MOLECULAR WEIGHT PHOSPHOTYROSINE PROTEIN PHOSPHATASE"/>
    <property type="match status" value="1"/>
</dbReference>
<dbReference type="EC" id="3.1.3.48" evidence="2"/>